<dbReference type="SUPFAM" id="SSF53041">
    <property type="entry name" value="Resolvase-like"/>
    <property type="match status" value="1"/>
</dbReference>
<dbReference type="PANTHER" id="PTHR30461">
    <property type="entry name" value="DNA-INVERTASE FROM LAMBDOID PROPHAGE"/>
    <property type="match status" value="1"/>
</dbReference>
<dbReference type="Pfam" id="PF07508">
    <property type="entry name" value="Recombinase"/>
    <property type="match status" value="1"/>
</dbReference>
<dbReference type="EMBL" id="FQUP01000004">
    <property type="protein sequence ID" value="SHG21534.1"/>
    <property type="molecule type" value="Genomic_DNA"/>
</dbReference>
<sequence>MARSSSSSSSHRMASAATTKLRCAIYTRKSSEEGLEQDFNSLDAQREACEAYILSQRHEGWIALPQMYDDGGISGGTMERPALKRLLIDMAAGKIDVVVVYKVDRLTRSLADFAKIVEIFDQRSVSFVSVTQAFNTTSSMGRLTLNVLLSFAQFEREVTGERIRDKIAASKKKGMWMGGLPPLGYDVQDRKLVVNPAEARTVQLIFERYTALKSVRLLQAELDRTGVVSKVRQRDNGAAYGGQPLGRGALYAMLANRLYRGEIAHKGVSHPGQHDPIIDEALFDDVQRILAINRVDRERGTNADAPSLLAGLIFDADGNRMTPTHASKNGVRYRYYVSQTLIAARPGKSDVGDEPRPVNAALTGQRLPSAGIERLVLDRLRTFLTTPAEIVAAADAEEEPANRQLRALDAVSQRVLLDAAGRQASVLASGGEVAQRDFLLAILQRIAVNGDRVDVSIDRSALVQILNVRDAGLPADRVETNSKQVAAAPLGSDGEQIRRGDIKLTVPVAFRRAGHELRLIVPGRTAAAEPDRSLARILARASRLFDRLNSDPELTAAELARNEGLNKSYVSRLVRLAFLAPDIVTAILEGRQPVTLTANKLMADTRLPIDWAEQRRVLGFE</sequence>
<dbReference type="InterPro" id="IPR050639">
    <property type="entry name" value="SSR_resolvase"/>
</dbReference>
<name>A0A1M5HZS9_9HYPH</name>
<dbReference type="PROSITE" id="PS51737">
    <property type="entry name" value="RECOMBINASE_DNA_BIND"/>
    <property type="match status" value="1"/>
</dbReference>
<dbReference type="InterPro" id="IPR011109">
    <property type="entry name" value="DNA_bind_recombinase_dom"/>
</dbReference>
<feature type="domain" description="Recombinase" evidence="2">
    <location>
        <begin position="182"/>
        <end position="296"/>
    </location>
</feature>
<evidence type="ECO:0000313" key="3">
    <source>
        <dbReference type="EMBL" id="SHG21534.1"/>
    </source>
</evidence>
<dbReference type="InterPro" id="IPR036162">
    <property type="entry name" value="Resolvase-like_N_sf"/>
</dbReference>
<evidence type="ECO:0000259" key="1">
    <source>
        <dbReference type="PROSITE" id="PS51736"/>
    </source>
</evidence>
<dbReference type="InterPro" id="IPR038109">
    <property type="entry name" value="DNA_bind_recomb_sf"/>
</dbReference>
<organism evidence="3 4">
    <name type="scientific">Kaistia soli DSM 19436</name>
    <dbReference type="NCBI Taxonomy" id="1122133"/>
    <lineage>
        <taxon>Bacteria</taxon>
        <taxon>Pseudomonadati</taxon>
        <taxon>Pseudomonadota</taxon>
        <taxon>Alphaproteobacteria</taxon>
        <taxon>Hyphomicrobiales</taxon>
        <taxon>Kaistiaceae</taxon>
        <taxon>Kaistia</taxon>
    </lineage>
</organism>
<accession>A0A1M5HZS9</accession>
<dbReference type="InterPro" id="IPR006119">
    <property type="entry name" value="Resolv_N"/>
</dbReference>
<proteinExistence type="predicted"/>
<dbReference type="Gene3D" id="3.40.50.1390">
    <property type="entry name" value="Resolvase, N-terminal catalytic domain"/>
    <property type="match status" value="1"/>
</dbReference>
<dbReference type="AlphaFoldDB" id="A0A1M5HZS9"/>
<dbReference type="GO" id="GO:0003677">
    <property type="term" value="F:DNA binding"/>
    <property type="evidence" value="ECO:0007669"/>
    <property type="project" value="InterPro"/>
</dbReference>
<evidence type="ECO:0000313" key="4">
    <source>
        <dbReference type="Proteomes" id="UP000184485"/>
    </source>
</evidence>
<dbReference type="SMART" id="SM00857">
    <property type="entry name" value="Resolvase"/>
    <property type="match status" value="1"/>
</dbReference>
<gene>
    <name evidence="3" type="ORF">SAMN02745157_3688</name>
</gene>
<keyword evidence="4" id="KW-1185">Reference proteome</keyword>
<dbReference type="SUPFAM" id="SSF109709">
    <property type="entry name" value="KorB DNA-binding domain-like"/>
    <property type="match status" value="1"/>
</dbReference>
<protein>
    <submittedName>
        <fullName evidence="3">Site-specific DNA recombinase</fullName>
    </submittedName>
</protein>
<dbReference type="CDD" id="cd03768">
    <property type="entry name" value="SR_ResInv"/>
    <property type="match status" value="1"/>
</dbReference>
<feature type="domain" description="Resolvase/invertase-type recombinase catalytic" evidence="1">
    <location>
        <begin position="22"/>
        <end position="174"/>
    </location>
</feature>
<reference evidence="3 4" key="1">
    <citation type="submission" date="2016-11" db="EMBL/GenBank/DDBJ databases">
        <authorList>
            <person name="Jaros S."/>
            <person name="Januszkiewicz K."/>
            <person name="Wedrychowicz H."/>
        </authorList>
    </citation>
    <scope>NUCLEOTIDE SEQUENCE [LARGE SCALE GENOMIC DNA]</scope>
    <source>
        <strain evidence="3 4">DSM 19436</strain>
    </source>
</reference>
<dbReference type="STRING" id="1122133.SAMN02745157_3688"/>
<dbReference type="RefSeq" id="WP_244540284.1">
    <property type="nucleotide sequence ID" value="NZ_FQUP01000004.1"/>
</dbReference>
<dbReference type="PROSITE" id="PS51736">
    <property type="entry name" value="RECOMBINASES_3"/>
    <property type="match status" value="1"/>
</dbReference>
<dbReference type="PANTHER" id="PTHR30461:SF23">
    <property type="entry name" value="DNA RECOMBINASE-RELATED"/>
    <property type="match status" value="1"/>
</dbReference>
<dbReference type="Gene3D" id="3.90.1750.20">
    <property type="entry name" value="Putative Large Serine Recombinase, Chain B, Domain 2"/>
    <property type="match status" value="1"/>
</dbReference>
<dbReference type="Pfam" id="PF00239">
    <property type="entry name" value="Resolvase"/>
    <property type="match status" value="1"/>
</dbReference>
<dbReference type="GO" id="GO:0000150">
    <property type="term" value="F:DNA strand exchange activity"/>
    <property type="evidence" value="ECO:0007669"/>
    <property type="project" value="InterPro"/>
</dbReference>
<evidence type="ECO:0000259" key="2">
    <source>
        <dbReference type="PROSITE" id="PS51737"/>
    </source>
</evidence>
<dbReference type="Proteomes" id="UP000184485">
    <property type="component" value="Unassembled WGS sequence"/>
</dbReference>